<accession>A0AAW7MCU8</accession>
<protein>
    <recommendedName>
        <fullName evidence="4">ADP-ribosyltransferase</fullName>
    </recommendedName>
</protein>
<dbReference type="RefSeq" id="WP_150888324.1">
    <property type="nucleotide sequence ID" value="NZ_CAKZJA010000015.1"/>
</dbReference>
<comment type="caution">
    <text evidence="1">The sequence shown here is derived from an EMBL/GenBank/DDBJ whole genome shotgun (WGS) entry which is preliminary data.</text>
</comment>
<dbReference type="Proteomes" id="UP001171687">
    <property type="component" value="Unassembled WGS sequence"/>
</dbReference>
<evidence type="ECO:0000313" key="1">
    <source>
        <dbReference type="EMBL" id="MDN4533107.1"/>
    </source>
</evidence>
<proteinExistence type="predicted"/>
<dbReference type="EMBL" id="JAUHQC010000009">
    <property type="protein sequence ID" value="MDN4533107.1"/>
    <property type="molecule type" value="Genomic_DNA"/>
</dbReference>
<dbReference type="Gene3D" id="3.90.176.10">
    <property type="entry name" value="Toxin ADP-ribosyltransferase, Chain A, domain 1"/>
    <property type="match status" value="1"/>
</dbReference>
<organism evidence="1 3">
    <name type="scientific">Staphylococcus auricularis</name>
    <dbReference type="NCBI Taxonomy" id="29379"/>
    <lineage>
        <taxon>Bacteria</taxon>
        <taxon>Bacillati</taxon>
        <taxon>Bacillota</taxon>
        <taxon>Bacilli</taxon>
        <taxon>Bacillales</taxon>
        <taxon>Staphylococcaceae</taxon>
        <taxon>Staphylococcus</taxon>
    </lineage>
</organism>
<evidence type="ECO:0000313" key="3">
    <source>
        <dbReference type="Proteomes" id="UP001171687"/>
    </source>
</evidence>
<gene>
    <name evidence="1" type="ORF">QYH67_05895</name>
    <name evidence="2" type="ORF">QYH67_07425</name>
</gene>
<sequence>MNNKEKQYPEHIIKYAEALEGMFEKYDIQLQDNATFYKGVTNAEMLDILSNVKNVNGKQLYKLVTFKNVSLYKDLAQSFADEVSGWVFIIKARKGSRMFPLTSFSEYPEQGEFMIQNGLHFEIDNIDVDKRIVDIYLLSKDAR</sequence>
<reference evidence="1" key="1">
    <citation type="submission" date="2023-07" db="EMBL/GenBank/DDBJ databases">
        <title>Evaluation of the beneficial properties of pineapple isolates.</title>
        <authorList>
            <person name="Adefiranye O."/>
        </authorList>
    </citation>
    <scope>NUCLEOTIDE SEQUENCE</scope>
    <source>
        <strain evidence="1">PAPLE_T1</strain>
    </source>
</reference>
<evidence type="ECO:0000313" key="2">
    <source>
        <dbReference type="EMBL" id="MDN4533391.1"/>
    </source>
</evidence>
<evidence type="ECO:0008006" key="4">
    <source>
        <dbReference type="Google" id="ProtNLM"/>
    </source>
</evidence>
<dbReference type="PROSITE" id="PS51996">
    <property type="entry name" value="TR_MART"/>
    <property type="match status" value="1"/>
</dbReference>
<name>A0AAW7MCU8_9STAP</name>
<dbReference type="AlphaFoldDB" id="A0AAW7MCU8"/>
<dbReference type="SUPFAM" id="SSF56399">
    <property type="entry name" value="ADP-ribosylation"/>
    <property type="match status" value="1"/>
</dbReference>
<dbReference type="EMBL" id="JAUHQC010000010">
    <property type="protein sequence ID" value="MDN4533391.1"/>
    <property type="molecule type" value="Genomic_DNA"/>
</dbReference>